<dbReference type="InterPro" id="IPR042100">
    <property type="entry name" value="Bug_dom1"/>
</dbReference>
<feature type="signal peptide" evidence="2">
    <location>
        <begin position="1"/>
        <end position="20"/>
    </location>
</feature>
<feature type="chain" id="PRO_5019204062" evidence="2">
    <location>
        <begin position="21"/>
        <end position="316"/>
    </location>
</feature>
<sequence>MMLRRRSLMLSSLLATPAVAQPAYPSRAVTIVVGFSAGGTTDATARQIADYAQGKLGVPVVVENRPGAGATIAADRVAKSRPDGYTLTITSVSPFVIAPQIQRQPYDAMKDFTFIGRYAASPSPAYVLTESPLATWQHVLDYAKAHPGDLKWTVAAPRGAAHIATQAAFTHLGLETTFVPFGSMADGLTSLLNGTVDMAVSTDYPNLLAAGRVKLLAEIGTERLPGMEALPTFGELGYPLCLSTAFGLGGPAGLSPEIVSTWEKILEEVVQTPAWNTLMQRFYSVSAYEGSAAYTARLHQEYAAAGPQIRRLNLAL</sequence>
<gene>
    <name evidence="3" type="ORF">EOD42_05500</name>
</gene>
<dbReference type="SUPFAM" id="SSF53850">
    <property type="entry name" value="Periplasmic binding protein-like II"/>
    <property type="match status" value="1"/>
</dbReference>
<accession>A0A437MPH3</accession>
<dbReference type="Gene3D" id="3.40.190.150">
    <property type="entry name" value="Bordetella uptake gene, domain 1"/>
    <property type="match status" value="1"/>
</dbReference>
<evidence type="ECO:0000313" key="4">
    <source>
        <dbReference type="Proteomes" id="UP000282957"/>
    </source>
</evidence>
<dbReference type="CDD" id="cd07012">
    <property type="entry name" value="PBP2_Bug_TTT"/>
    <property type="match status" value="1"/>
</dbReference>
<keyword evidence="2" id="KW-0732">Signal</keyword>
<dbReference type="PIRSF" id="PIRSF017082">
    <property type="entry name" value="YflP"/>
    <property type="match status" value="1"/>
</dbReference>
<dbReference type="RefSeq" id="WP_127786435.1">
    <property type="nucleotide sequence ID" value="NZ_SACL01000001.1"/>
</dbReference>
<dbReference type="AlphaFoldDB" id="A0A437MPH3"/>
<keyword evidence="4" id="KW-1185">Reference proteome</keyword>
<name>A0A437MPH3_9PROT</name>
<evidence type="ECO:0000256" key="1">
    <source>
        <dbReference type="ARBA" id="ARBA00006987"/>
    </source>
</evidence>
<reference evidence="3 4" key="1">
    <citation type="submission" date="2019-01" db="EMBL/GenBank/DDBJ databases">
        <authorList>
            <person name="Chen W.-M."/>
        </authorList>
    </citation>
    <scope>NUCLEOTIDE SEQUENCE [LARGE SCALE GENOMIC DNA]</scope>
    <source>
        <strain evidence="3 4">CCP-6</strain>
    </source>
</reference>
<protein>
    <submittedName>
        <fullName evidence="3">Tripartite tricarboxylate transporter substrate binding protein</fullName>
    </submittedName>
</protein>
<proteinExistence type="inferred from homology"/>
<dbReference type="Proteomes" id="UP000282957">
    <property type="component" value="Unassembled WGS sequence"/>
</dbReference>
<comment type="caution">
    <text evidence="3">The sequence shown here is derived from an EMBL/GenBank/DDBJ whole genome shotgun (WGS) entry which is preliminary data.</text>
</comment>
<comment type="similarity">
    <text evidence="1">Belongs to the UPF0065 (bug) family.</text>
</comment>
<dbReference type="PANTHER" id="PTHR42928:SF5">
    <property type="entry name" value="BLR1237 PROTEIN"/>
    <property type="match status" value="1"/>
</dbReference>
<dbReference type="OrthoDB" id="9780943at2"/>
<evidence type="ECO:0000313" key="3">
    <source>
        <dbReference type="EMBL" id="RVT99541.1"/>
    </source>
</evidence>
<evidence type="ECO:0000256" key="2">
    <source>
        <dbReference type="SAM" id="SignalP"/>
    </source>
</evidence>
<dbReference type="InterPro" id="IPR005064">
    <property type="entry name" value="BUG"/>
</dbReference>
<dbReference type="Gene3D" id="3.40.190.10">
    <property type="entry name" value="Periplasmic binding protein-like II"/>
    <property type="match status" value="1"/>
</dbReference>
<dbReference type="PANTHER" id="PTHR42928">
    <property type="entry name" value="TRICARBOXYLATE-BINDING PROTEIN"/>
    <property type="match status" value="1"/>
</dbReference>
<organism evidence="3 4">
    <name type="scientific">Rhodovarius crocodyli</name>
    <dbReference type="NCBI Taxonomy" id="1979269"/>
    <lineage>
        <taxon>Bacteria</taxon>
        <taxon>Pseudomonadati</taxon>
        <taxon>Pseudomonadota</taxon>
        <taxon>Alphaproteobacteria</taxon>
        <taxon>Acetobacterales</taxon>
        <taxon>Roseomonadaceae</taxon>
        <taxon>Rhodovarius</taxon>
    </lineage>
</organism>
<dbReference type="EMBL" id="SACL01000001">
    <property type="protein sequence ID" value="RVT99541.1"/>
    <property type="molecule type" value="Genomic_DNA"/>
</dbReference>
<dbReference type="Pfam" id="PF03401">
    <property type="entry name" value="TctC"/>
    <property type="match status" value="1"/>
</dbReference>